<dbReference type="PANTHER" id="PTHR12521">
    <property type="entry name" value="PROTEIN C6ORF130"/>
    <property type="match status" value="1"/>
</dbReference>
<feature type="domain" description="Macro" evidence="3">
    <location>
        <begin position="1"/>
        <end position="152"/>
    </location>
</feature>
<comment type="catalytic activity">
    <reaction evidence="1">
        <text>an N-(ADP-alpha-D-ribosyl)-thymidine in DNA + H2O = a thymidine in DNA + ADP-D-ribose</text>
        <dbReference type="Rhea" id="RHEA:71655"/>
        <dbReference type="Rhea" id="RHEA-COMP:13556"/>
        <dbReference type="Rhea" id="RHEA-COMP:18051"/>
        <dbReference type="ChEBI" id="CHEBI:15377"/>
        <dbReference type="ChEBI" id="CHEBI:57967"/>
        <dbReference type="ChEBI" id="CHEBI:137386"/>
        <dbReference type="ChEBI" id="CHEBI:191199"/>
    </reaction>
    <physiologicalReaction direction="left-to-right" evidence="1">
        <dbReference type="Rhea" id="RHEA:71656"/>
    </physiologicalReaction>
</comment>
<dbReference type="InterPro" id="IPR050892">
    <property type="entry name" value="ADP-ribose_metab_enzymes"/>
</dbReference>
<sequence length="454" mass="50680">MPLTFFTGDLFDTPADIRINTVNCVGVMGAGLALAFKTRYPSMFKAYQKECRAGNIQPGHLHVWQESNGEQIINFPTKRHWRQPSRYEDLEAGLVALREHLESRGKTRVVLPALGAGNGGLDWSRVKQMIVKHLKDLEADILVFTPLDSYQSGRDVDQAQLRTAGITTISPESPNYPAALRGRSTATLYVKGDIARLDQQLLAILPSPKPDKREMEVAKICIEQLTRPGITLLTGYGPDLERPFIRVALKKHLDVVIYIADGINHFRVRKDLQDLWDDTRITIISFVEPMKSWNKNLHSQAINTALFLAKTVLITDPNPEWLPSLAHTQGHAVLPKVFYLSYQSQSSDIQKSFHWVNGRKIECTDLNDMLDLEPIISLFQETHNVKPDTTVSREQDTTGSAEISTAGQQQLAKGQVKPEEALKAEQMSIPGMDVPANDTPSLGKKAKRTKTAAT</sequence>
<feature type="compositionally biased region" description="Basic and acidic residues" evidence="2">
    <location>
        <begin position="387"/>
        <end position="396"/>
    </location>
</feature>
<dbReference type="Pfam" id="PF02481">
    <property type="entry name" value="DNA_processg_A"/>
    <property type="match status" value="1"/>
</dbReference>
<dbReference type="Gene3D" id="3.40.220.10">
    <property type="entry name" value="Leucine Aminopeptidase, subunit E, domain 1"/>
    <property type="match status" value="1"/>
</dbReference>
<accession>A0ABS4DBV3</accession>
<dbReference type="Gene3D" id="3.40.50.450">
    <property type="match status" value="1"/>
</dbReference>
<evidence type="ECO:0000313" key="4">
    <source>
        <dbReference type="EMBL" id="MBP1466925.1"/>
    </source>
</evidence>
<evidence type="ECO:0000259" key="3">
    <source>
        <dbReference type="PROSITE" id="PS51154"/>
    </source>
</evidence>
<dbReference type="InterPro" id="IPR057666">
    <property type="entry name" value="DrpA_SLOG"/>
</dbReference>
<dbReference type="EMBL" id="SIJK02000026">
    <property type="protein sequence ID" value="MBP1466925.1"/>
    <property type="molecule type" value="Genomic_DNA"/>
</dbReference>
<dbReference type="Proteomes" id="UP001193081">
    <property type="component" value="Unassembled WGS sequence"/>
</dbReference>
<evidence type="ECO:0000256" key="2">
    <source>
        <dbReference type="SAM" id="MobiDB-lite"/>
    </source>
</evidence>
<feature type="region of interest" description="Disordered" evidence="2">
    <location>
        <begin position="387"/>
        <end position="454"/>
    </location>
</feature>
<dbReference type="PANTHER" id="PTHR12521:SF0">
    <property type="entry name" value="ADP-RIBOSE GLYCOHYDROLASE OARD1"/>
    <property type="match status" value="1"/>
</dbReference>
<protein>
    <submittedName>
        <fullName evidence="4">Macro domain-containing protein</fullName>
    </submittedName>
</protein>
<proteinExistence type="predicted"/>
<dbReference type="PROSITE" id="PS51154">
    <property type="entry name" value="MACRO"/>
    <property type="match status" value="1"/>
</dbReference>
<feature type="compositionally biased region" description="Basic residues" evidence="2">
    <location>
        <begin position="444"/>
        <end position="454"/>
    </location>
</feature>
<dbReference type="SMART" id="SM00506">
    <property type="entry name" value="A1pp"/>
    <property type="match status" value="1"/>
</dbReference>
<dbReference type="CDD" id="cd02901">
    <property type="entry name" value="Macro_Poa1p-like"/>
    <property type="match status" value="1"/>
</dbReference>
<comment type="caution">
    <text evidence="4">The sequence shown here is derived from an EMBL/GenBank/DDBJ whole genome shotgun (WGS) entry which is preliminary data.</text>
</comment>
<dbReference type="InterPro" id="IPR002589">
    <property type="entry name" value="Macro_dom"/>
</dbReference>
<evidence type="ECO:0000256" key="1">
    <source>
        <dbReference type="ARBA" id="ARBA00035885"/>
    </source>
</evidence>
<dbReference type="Pfam" id="PF01661">
    <property type="entry name" value="Macro"/>
    <property type="match status" value="1"/>
</dbReference>
<keyword evidence="5" id="KW-1185">Reference proteome</keyword>
<gene>
    <name evidence="4" type="ORF">EYB53_014515</name>
</gene>
<organism evidence="4 5">
    <name type="scientific">Candidatus Chloroploca mongolica</name>
    <dbReference type="NCBI Taxonomy" id="2528176"/>
    <lineage>
        <taxon>Bacteria</taxon>
        <taxon>Bacillati</taxon>
        <taxon>Chloroflexota</taxon>
        <taxon>Chloroflexia</taxon>
        <taxon>Chloroflexales</taxon>
        <taxon>Chloroflexineae</taxon>
        <taxon>Oscillochloridaceae</taxon>
        <taxon>Candidatus Chloroploca</taxon>
    </lineage>
</organism>
<feature type="compositionally biased region" description="Polar residues" evidence="2">
    <location>
        <begin position="397"/>
        <end position="412"/>
    </location>
</feature>
<dbReference type="RefSeq" id="WP_135479156.1">
    <property type="nucleotide sequence ID" value="NZ_SIJK02000026.1"/>
</dbReference>
<dbReference type="SUPFAM" id="SSF52949">
    <property type="entry name" value="Macro domain-like"/>
    <property type="match status" value="1"/>
</dbReference>
<dbReference type="InterPro" id="IPR043472">
    <property type="entry name" value="Macro_dom-like"/>
</dbReference>
<evidence type="ECO:0000313" key="5">
    <source>
        <dbReference type="Proteomes" id="UP001193081"/>
    </source>
</evidence>
<reference evidence="4 5" key="1">
    <citation type="submission" date="2021-03" db="EMBL/GenBank/DDBJ databases">
        <authorList>
            <person name="Grouzdev D.S."/>
        </authorList>
    </citation>
    <scope>NUCLEOTIDE SEQUENCE [LARGE SCALE GENOMIC DNA]</scope>
    <source>
        <strain evidence="4 5">M50-1</strain>
    </source>
</reference>
<name>A0ABS4DBV3_9CHLR</name>